<dbReference type="STRING" id="71717.A0A4Y7TC32"/>
<gene>
    <name evidence="4" type="ORF">FA13DRAFT_1709522</name>
</gene>
<accession>A0A4Y7TC32</accession>
<dbReference type="InterPro" id="IPR003697">
    <property type="entry name" value="Maf-like"/>
</dbReference>
<protein>
    <recommendedName>
        <fullName evidence="6">Maf/Ham1</fullName>
    </recommendedName>
</protein>
<dbReference type="PANTHER" id="PTHR43213">
    <property type="entry name" value="BIFUNCTIONAL DTTP/UTP PYROPHOSPHATASE/METHYLTRANSFERASE PROTEIN-RELATED"/>
    <property type="match status" value="1"/>
</dbReference>
<feature type="compositionally biased region" description="Basic and acidic residues" evidence="3">
    <location>
        <begin position="1"/>
        <end position="32"/>
    </location>
</feature>
<comment type="caution">
    <text evidence="4">The sequence shown here is derived from an EMBL/GenBank/DDBJ whole genome shotgun (WGS) entry which is preliminary data.</text>
</comment>
<dbReference type="EMBL" id="QPFP01000018">
    <property type="protein sequence ID" value="TEB31561.1"/>
    <property type="molecule type" value="Genomic_DNA"/>
</dbReference>
<dbReference type="PANTHER" id="PTHR43213:SF5">
    <property type="entry name" value="BIFUNCTIONAL DTTP_UTP PYROPHOSPHATASE_METHYLTRANSFERASE PROTEIN-RELATED"/>
    <property type="match status" value="1"/>
</dbReference>
<feature type="compositionally biased region" description="Basic and acidic residues" evidence="3">
    <location>
        <begin position="39"/>
        <end position="55"/>
    </location>
</feature>
<dbReference type="Pfam" id="PF02545">
    <property type="entry name" value="Maf"/>
    <property type="match status" value="1"/>
</dbReference>
<sequence>MVEKKVGEEKEWVRNRKVHDYYHKIEREDGPKHPPTRAQDARPRETETQTDRAGESEGGYLENFSIHPTEYNSVTPRHPRPILRNTNPNATPTSFQREEGIDPEVIPSTFEENLSPGISADIRERPPDLVIAADTIVLTYPSPLASSVSYRLQPGTEQQLLEKPGTKEEYLRMLLDMNGDICAMLIFPVLQSPGYKISSIDERTLVYPADNEEKLIKSYVESGEGVDRAGGFAVQGLGGLLVRKIKDHNVVGFPAASFYKLLEPLEEEDEEFLEV</sequence>
<dbReference type="Gene3D" id="3.90.950.10">
    <property type="match status" value="1"/>
</dbReference>
<keyword evidence="2" id="KW-0378">Hydrolase</keyword>
<proteinExistence type="predicted"/>
<evidence type="ECO:0000313" key="5">
    <source>
        <dbReference type="Proteomes" id="UP000298030"/>
    </source>
</evidence>
<keyword evidence="5" id="KW-1185">Reference proteome</keyword>
<dbReference type="GO" id="GO:0047429">
    <property type="term" value="F:nucleoside triphosphate diphosphatase activity"/>
    <property type="evidence" value="ECO:0007669"/>
    <property type="project" value="InterPro"/>
</dbReference>
<organism evidence="4 5">
    <name type="scientific">Coprinellus micaceus</name>
    <name type="common">Glistening ink-cap mushroom</name>
    <name type="synonym">Coprinus micaceus</name>
    <dbReference type="NCBI Taxonomy" id="71717"/>
    <lineage>
        <taxon>Eukaryota</taxon>
        <taxon>Fungi</taxon>
        <taxon>Dikarya</taxon>
        <taxon>Basidiomycota</taxon>
        <taxon>Agaricomycotina</taxon>
        <taxon>Agaricomycetes</taxon>
        <taxon>Agaricomycetidae</taxon>
        <taxon>Agaricales</taxon>
        <taxon>Agaricineae</taxon>
        <taxon>Psathyrellaceae</taxon>
        <taxon>Coprinellus</taxon>
    </lineage>
</organism>
<reference evidence="4 5" key="1">
    <citation type="journal article" date="2019" name="Nat. Ecol. Evol.">
        <title>Megaphylogeny resolves global patterns of mushroom evolution.</title>
        <authorList>
            <person name="Varga T."/>
            <person name="Krizsan K."/>
            <person name="Foldi C."/>
            <person name="Dima B."/>
            <person name="Sanchez-Garcia M."/>
            <person name="Sanchez-Ramirez S."/>
            <person name="Szollosi G.J."/>
            <person name="Szarkandi J.G."/>
            <person name="Papp V."/>
            <person name="Albert L."/>
            <person name="Andreopoulos W."/>
            <person name="Angelini C."/>
            <person name="Antonin V."/>
            <person name="Barry K.W."/>
            <person name="Bougher N.L."/>
            <person name="Buchanan P."/>
            <person name="Buyck B."/>
            <person name="Bense V."/>
            <person name="Catcheside P."/>
            <person name="Chovatia M."/>
            <person name="Cooper J."/>
            <person name="Damon W."/>
            <person name="Desjardin D."/>
            <person name="Finy P."/>
            <person name="Geml J."/>
            <person name="Haridas S."/>
            <person name="Hughes K."/>
            <person name="Justo A."/>
            <person name="Karasinski D."/>
            <person name="Kautmanova I."/>
            <person name="Kiss B."/>
            <person name="Kocsube S."/>
            <person name="Kotiranta H."/>
            <person name="LaButti K.M."/>
            <person name="Lechner B.E."/>
            <person name="Liimatainen K."/>
            <person name="Lipzen A."/>
            <person name="Lukacs Z."/>
            <person name="Mihaltcheva S."/>
            <person name="Morgado L.N."/>
            <person name="Niskanen T."/>
            <person name="Noordeloos M.E."/>
            <person name="Ohm R.A."/>
            <person name="Ortiz-Santana B."/>
            <person name="Ovrebo C."/>
            <person name="Racz N."/>
            <person name="Riley R."/>
            <person name="Savchenko A."/>
            <person name="Shiryaev A."/>
            <person name="Soop K."/>
            <person name="Spirin V."/>
            <person name="Szebenyi C."/>
            <person name="Tomsovsky M."/>
            <person name="Tulloss R.E."/>
            <person name="Uehling J."/>
            <person name="Grigoriev I.V."/>
            <person name="Vagvolgyi C."/>
            <person name="Papp T."/>
            <person name="Martin F.M."/>
            <person name="Miettinen O."/>
            <person name="Hibbett D.S."/>
            <person name="Nagy L.G."/>
        </authorList>
    </citation>
    <scope>NUCLEOTIDE SEQUENCE [LARGE SCALE GENOMIC DNA]</scope>
    <source>
        <strain evidence="4 5">FP101781</strain>
    </source>
</reference>
<evidence type="ECO:0008006" key="6">
    <source>
        <dbReference type="Google" id="ProtNLM"/>
    </source>
</evidence>
<evidence type="ECO:0000256" key="2">
    <source>
        <dbReference type="ARBA" id="ARBA00022801"/>
    </source>
</evidence>
<dbReference type="OrthoDB" id="10267058at2759"/>
<dbReference type="InterPro" id="IPR029001">
    <property type="entry name" value="ITPase-like_fam"/>
</dbReference>
<dbReference type="AlphaFoldDB" id="A0A4Y7TC32"/>
<comment type="cofactor">
    <cofactor evidence="1">
        <name>a divalent metal cation</name>
        <dbReference type="ChEBI" id="CHEBI:60240"/>
    </cofactor>
</comment>
<name>A0A4Y7TC32_COPMI</name>
<dbReference type="Proteomes" id="UP000298030">
    <property type="component" value="Unassembled WGS sequence"/>
</dbReference>
<evidence type="ECO:0000256" key="3">
    <source>
        <dbReference type="SAM" id="MobiDB-lite"/>
    </source>
</evidence>
<evidence type="ECO:0000313" key="4">
    <source>
        <dbReference type="EMBL" id="TEB31561.1"/>
    </source>
</evidence>
<feature type="region of interest" description="Disordered" evidence="3">
    <location>
        <begin position="1"/>
        <end position="102"/>
    </location>
</feature>
<dbReference type="SUPFAM" id="SSF52972">
    <property type="entry name" value="ITPase-like"/>
    <property type="match status" value="1"/>
</dbReference>
<feature type="compositionally biased region" description="Polar residues" evidence="3">
    <location>
        <begin position="84"/>
        <end position="95"/>
    </location>
</feature>
<evidence type="ECO:0000256" key="1">
    <source>
        <dbReference type="ARBA" id="ARBA00001968"/>
    </source>
</evidence>